<dbReference type="GO" id="GO:0016740">
    <property type="term" value="F:transferase activity"/>
    <property type="evidence" value="ECO:0007669"/>
    <property type="project" value="UniProtKB-KW"/>
</dbReference>
<evidence type="ECO:0000256" key="6">
    <source>
        <dbReference type="ARBA" id="ARBA00047407"/>
    </source>
</evidence>
<feature type="active site" description="Charge relay system" evidence="7">
    <location>
        <position position="158"/>
    </location>
</feature>
<comment type="subunit">
    <text evidence="7">Heterotrimer of A, B and C subunits.</text>
</comment>
<keyword evidence="3 7" id="KW-0547">Nucleotide-binding</keyword>
<feature type="active site" description="Acyl-ester intermediate" evidence="7">
    <location>
        <position position="182"/>
    </location>
</feature>
<keyword evidence="9" id="KW-0808">Transferase</keyword>
<dbReference type="PATRIC" id="fig|1619116.3.peg.431"/>
<protein>
    <recommendedName>
        <fullName evidence="7">Glutamyl-tRNA(Gln) amidotransferase subunit A</fullName>
        <shortName evidence="7">Glu-ADT subunit A</shortName>
        <ecNumber evidence="7">6.3.5.7</ecNumber>
    </recommendedName>
</protein>
<dbReference type="Gene3D" id="3.90.1300.10">
    <property type="entry name" value="Amidase signature (AS) domain"/>
    <property type="match status" value="1"/>
</dbReference>
<dbReference type="PANTHER" id="PTHR11895:SF151">
    <property type="entry name" value="GLUTAMYL-TRNA(GLN) AMIDOTRANSFERASE SUBUNIT A"/>
    <property type="match status" value="1"/>
</dbReference>
<dbReference type="InterPro" id="IPR020556">
    <property type="entry name" value="Amidase_CS"/>
</dbReference>
<comment type="function">
    <text evidence="7">Allows the formation of correctly charged Gln-tRNA(Gln) through the transamidation of misacylated Glu-tRNA(Gln) in organisms which lack glutaminyl-tRNA synthetase. The reaction takes place in the presence of glutamine and ATP through an activated gamma-phospho-Glu-tRNA(Gln).</text>
</comment>
<evidence type="ECO:0000256" key="7">
    <source>
        <dbReference type="HAMAP-Rule" id="MF_00120"/>
    </source>
</evidence>
<reference evidence="9 10" key="1">
    <citation type="journal article" date="2015" name="Nature">
        <title>rRNA introns, odd ribosomes, and small enigmatic genomes across a large radiation of phyla.</title>
        <authorList>
            <person name="Brown C.T."/>
            <person name="Hug L.A."/>
            <person name="Thomas B.C."/>
            <person name="Sharon I."/>
            <person name="Castelle C.J."/>
            <person name="Singh A."/>
            <person name="Wilkins M.J."/>
            <person name="Williams K.H."/>
            <person name="Banfield J.F."/>
        </authorList>
    </citation>
    <scope>NUCLEOTIDE SEQUENCE [LARGE SCALE GENOMIC DNA]</scope>
</reference>
<dbReference type="InterPro" id="IPR036928">
    <property type="entry name" value="AS_sf"/>
</dbReference>
<evidence type="ECO:0000313" key="9">
    <source>
        <dbReference type="EMBL" id="KKT68685.1"/>
    </source>
</evidence>
<comment type="catalytic activity">
    <reaction evidence="6 7">
        <text>L-glutamyl-tRNA(Gln) + L-glutamine + ATP + H2O = L-glutaminyl-tRNA(Gln) + L-glutamate + ADP + phosphate + H(+)</text>
        <dbReference type="Rhea" id="RHEA:17521"/>
        <dbReference type="Rhea" id="RHEA-COMP:9681"/>
        <dbReference type="Rhea" id="RHEA-COMP:9684"/>
        <dbReference type="ChEBI" id="CHEBI:15377"/>
        <dbReference type="ChEBI" id="CHEBI:15378"/>
        <dbReference type="ChEBI" id="CHEBI:29985"/>
        <dbReference type="ChEBI" id="CHEBI:30616"/>
        <dbReference type="ChEBI" id="CHEBI:43474"/>
        <dbReference type="ChEBI" id="CHEBI:58359"/>
        <dbReference type="ChEBI" id="CHEBI:78520"/>
        <dbReference type="ChEBI" id="CHEBI:78521"/>
        <dbReference type="ChEBI" id="CHEBI:456216"/>
        <dbReference type="EC" id="6.3.5.7"/>
    </reaction>
</comment>
<dbReference type="AlphaFoldDB" id="A0A0G1JBM1"/>
<dbReference type="PROSITE" id="PS00571">
    <property type="entry name" value="AMIDASES"/>
    <property type="match status" value="1"/>
</dbReference>
<evidence type="ECO:0000256" key="5">
    <source>
        <dbReference type="ARBA" id="ARBA00022917"/>
    </source>
</evidence>
<feature type="domain" description="Amidase" evidence="8">
    <location>
        <begin position="25"/>
        <end position="452"/>
    </location>
</feature>
<evidence type="ECO:0000256" key="3">
    <source>
        <dbReference type="ARBA" id="ARBA00022741"/>
    </source>
</evidence>
<keyword evidence="2 7" id="KW-0436">Ligase</keyword>
<dbReference type="GO" id="GO:0005524">
    <property type="term" value="F:ATP binding"/>
    <property type="evidence" value="ECO:0007669"/>
    <property type="project" value="UniProtKB-KW"/>
</dbReference>
<dbReference type="EMBL" id="LCJD01000037">
    <property type="protein sequence ID" value="KKT68685.1"/>
    <property type="molecule type" value="Genomic_DNA"/>
</dbReference>
<dbReference type="SUPFAM" id="SSF75304">
    <property type="entry name" value="Amidase signature (AS) enzymes"/>
    <property type="match status" value="1"/>
</dbReference>
<proteinExistence type="inferred from homology"/>
<dbReference type="Pfam" id="PF01425">
    <property type="entry name" value="Amidase"/>
    <property type="match status" value="1"/>
</dbReference>
<dbReference type="InterPro" id="IPR004412">
    <property type="entry name" value="GatA"/>
</dbReference>
<comment type="similarity">
    <text evidence="1 7">Belongs to the amidase family. GatA subfamily.</text>
</comment>
<dbReference type="InterPro" id="IPR023631">
    <property type="entry name" value="Amidase_dom"/>
</dbReference>
<dbReference type="GO" id="GO:0006412">
    <property type="term" value="P:translation"/>
    <property type="evidence" value="ECO:0007669"/>
    <property type="project" value="UniProtKB-UniRule"/>
</dbReference>
<evidence type="ECO:0000259" key="8">
    <source>
        <dbReference type="Pfam" id="PF01425"/>
    </source>
</evidence>
<dbReference type="GO" id="GO:0050567">
    <property type="term" value="F:glutaminyl-tRNA synthase (glutamine-hydrolyzing) activity"/>
    <property type="evidence" value="ECO:0007669"/>
    <property type="project" value="UniProtKB-UniRule"/>
</dbReference>
<evidence type="ECO:0000256" key="2">
    <source>
        <dbReference type="ARBA" id="ARBA00022598"/>
    </source>
</evidence>
<keyword evidence="4 7" id="KW-0067">ATP-binding</keyword>
<evidence type="ECO:0000313" key="10">
    <source>
        <dbReference type="Proteomes" id="UP000034783"/>
    </source>
</evidence>
<accession>A0A0G1JBM1</accession>
<dbReference type="PANTHER" id="PTHR11895">
    <property type="entry name" value="TRANSAMIDASE"/>
    <property type="match status" value="1"/>
</dbReference>
<keyword evidence="5 7" id="KW-0648">Protein biosynthesis</keyword>
<dbReference type="Proteomes" id="UP000034783">
    <property type="component" value="Unassembled WGS sequence"/>
</dbReference>
<feature type="active site" description="Charge relay system" evidence="7">
    <location>
        <position position="83"/>
    </location>
</feature>
<dbReference type="EC" id="6.3.5.7" evidence="7"/>
<evidence type="ECO:0000256" key="1">
    <source>
        <dbReference type="ARBA" id="ARBA00008069"/>
    </source>
</evidence>
<sequence>MTKLNELTVKESIEGLKAQAFTSVELVQACLAEIARLDGYIKAYIKVLAEEALAAAQAADEQIRADPEIFNQKPLLGIPYACKDNYSTKGIETTAAANILRGYIPPYESTVTEKLKTAGAILLGKTNLDAFAHGVSTDASDFFVTRNPWDLSKVPGGSSGGSAAAVASHMCTFAMGSDTGGSIRCPASWCGITGLKPMYGRVSRYGLISMASSTDCPGPLTKTAWDAHYVLQVIAGKDSKDATSSNGDVKALTNSVAGLRIGVPKSYFAVDFETPAIKQTILDALKTFEKAGATLVNVDLLPPKYAVAVYTVIQRSEVSSNLARFDGIRFGQSRNAFGYEARRRMMLGAYTLSAGYYDEYYTKAQKVRTLIVEGFKKAFSAADIIVGPTMPNLPVPIGMLDSSPIFGELTDMMQLPGSMAGLPVVSIPCGFVSGFPIGMQLIGPHFGEAGILSAAKVFQDTTNFHLQMPSGIKELT</sequence>
<dbReference type="GO" id="GO:0030956">
    <property type="term" value="C:glutamyl-tRNA(Gln) amidotransferase complex"/>
    <property type="evidence" value="ECO:0007669"/>
    <property type="project" value="InterPro"/>
</dbReference>
<organism evidence="9 10">
    <name type="scientific">candidate division WWE3 bacterium GW2011_GWB1_44_4</name>
    <dbReference type="NCBI Taxonomy" id="1619116"/>
    <lineage>
        <taxon>Bacteria</taxon>
        <taxon>Katanobacteria</taxon>
    </lineage>
</organism>
<dbReference type="HAMAP" id="MF_00120">
    <property type="entry name" value="GatA"/>
    <property type="match status" value="1"/>
</dbReference>
<name>A0A0G1JBM1_UNCKA</name>
<evidence type="ECO:0000256" key="4">
    <source>
        <dbReference type="ARBA" id="ARBA00022840"/>
    </source>
</evidence>
<comment type="caution">
    <text evidence="9">The sequence shown here is derived from an EMBL/GenBank/DDBJ whole genome shotgun (WGS) entry which is preliminary data.</text>
</comment>
<gene>
    <name evidence="7" type="primary">gatA</name>
    <name evidence="9" type="ORF">UW65_C0037G0005</name>
</gene>
<dbReference type="InterPro" id="IPR000120">
    <property type="entry name" value="Amidase"/>
</dbReference>